<keyword evidence="3" id="KW-0418">Kinase</keyword>
<keyword evidence="7" id="KW-1185">Reference proteome</keyword>
<dbReference type="GO" id="GO:0016020">
    <property type="term" value="C:membrane"/>
    <property type="evidence" value="ECO:0007669"/>
    <property type="project" value="TreeGrafter"/>
</dbReference>
<dbReference type="OMA" id="IVACDQK"/>
<protein>
    <recommendedName>
        <fullName evidence="5">Protein kinase domain-containing protein</fullName>
    </recommendedName>
</protein>
<organism evidence="6 7">
    <name type="scientific">Paramecium octaurelia</name>
    <dbReference type="NCBI Taxonomy" id="43137"/>
    <lineage>
        <taxon>Eukaryota</taxon>
        <taxon>Sar</taxon>
        <taxon>Alveolata</taxon>
        <taxon>Ciliophora</taxon>
        <taxon>Intramacronucleata</taxon>
        <taxon>Oligohymenophorea</taxon>
        <taxon>Peniculida</taxon>
        <taxon>Parameciidae</taxon>
        <taxon>Paramecium</taxon>
    </lineage>
</organism>
<keyword evidence="1" id="KW-0808">Transferase</keyword>
<dbReference type="GO" id="GO:0010506">
    <property type="term" value="P:regulation of autophagy"/>
    <property type="evidence" value="ECO:0007669"/>
    <property type="project" value="InterPro"/>
</dbReference>
<keyword evidence="2" id="KW-0547">Nucleotide-binding</keyword>
<dbReference type="GO" id="GO:0004674">
    <property type="term" value="F:protein serine/threonine kinase activity"/>
    <property type="evidence" value="ECO:0007669"/>
    <property type="project" value="InterPro"/>
</dbReference>
<dbReference type="InterPro" id="IPR045269">
    <property type="entry name" value="Atg1-like"/>
</dbReference>
<evidence type="ECO:0000256" key="4">
    <source>
        <dbReference type="ARBA" id="ARBA00022840"/>
    </source>
</evidence>
<evidence type="ECO:0000259" key="5">
    <source>
        <dbReference type="PROSITE" id="PS50011"/>
    </source>
</evidence>
<dbReference type="SMART" id="SM00220">
    <property type="entry name" value="S_TKc"/>
    <property type="match status" value="1"/>
</dbReference>
<feature type="domain" description="Protein kinase" evidence="5">
    <location>
        <begin position="23"/>
        <end position="281"/>
    </location>
</feature>
<reference evidence="6" key="1">
    <citation type="submission" date="2021-01" db="EMBL/GenBank/DDBJ databases">
        <authorList>
            <consortium name="Genoscope - CEA"/>
            <person name="William W."/>
        </authorList>
    </citation>
    <scope>NUCLEOTIDE SEQUENCE</scope>
</reference>
<dbReference type="Proteomes" id="UP000683925">
    <property type="component" value="Unassembled WGS sequence"/>
</dbReference>
<accession>A0A8S1VEA0</accession>
<evidence type="ECO:0000313" key="7">
    <source>
        <dbReference type="Proteomes" id="UP000683925"/>
    </source>
</evidence>
<keyword evidence="4" id="KW-0067">ATP-binding</keyword>
<dbReference type="EMBL" id="CAJJDP010000065">
    <property type="protein sequence ID" value="CAD8176058.1"/>
    <property type="molecule type" value="Genomic_DNA"/>
</dbReference>
<gene>
    <name evidence="6" type="ORF">POCTA_138.1.T0660197</name>
</gene>
<dbReference type="GO" id="GO:0000045">
    <property type="term" value="P:autophagosome assembly"/>
    <property type="evidence" value="ECO:0007669"/>
    <property type="project" value="TreeGrafter"/>
</dbReference>
<dbReference type="OrthoDB" id="3256376at2759"/>
<dbReference type="AlphaFoldDB" id="A0A8S1VEA0"/>
<evidence type="ECO:0000256" key="3">
    <source>
        <dbReference type="ARBA" id="ARBA00022777"/>
    </source>
</evidence>
<evidence type="ECO:0000256" key="1">
    <source>
        <dbReference type="ARBA" id="ARBA00022679"/>
    </source>
</evidence>
<dbReference type="GO" id="GO:0000407">
    <property type="term" value="C:phagophore assembly site"/>
    <property type="evidence" value="ECO:0007669"/>
    <property type="project" value="TreeGrafter"/>
</dbReference>
<evidence type="ECO:0000256" key="2">
    <source>
        <dbReference type="ARBA" id="ARBA00022741"/>
    </source>
</evidence>
<comment type="caution">
    <text evidence="6">The sequence shown here is derived from an EMBL/GenBank/DDBJ whole genome shotgun (WGS) entry which is preliminary data.</text>
</comment>
<dbReference type="GO" id="GO:0005829">
    <property type="term" value="C:cytosol"/>
    <property type="evidence" value="ECO:0007669"/>
    <property type="project" value="TreeGrafter"/>
</dbReference>
<dbReference type="GO" id="GO:0005524">
    <property type="term" value="F:ATP binding"/>
    <property type="evidence" value="ECO:0007669"/>
    <property type="project" value="UniProtKB-KW"/>
</dbReference>
<sequence length="509" mass="60322">MEQSIKDSTIAMNKARVIGNYICNNKNQLGVGLMCTVYEAKHLETNNYVALKQISKKAIKEKKLTAERLKESYDLEIKILQKCKKSNNKNVISLLDHFETSEHYNIVLELCDQNLKEYIEQKENKRLTEEEAVDILIQIVEGQKCLHEINYCHRDIKPENILVKGGVIKITDVNLAKYIENMLTKTCSFVGTQFYIAPEVDKKQYYSPYKADIYSLGVVFYEMLYGLLSKQEKNVNFKEKIERSTLQISDILKQLILKMIQEDPNDRADWSWVSSCIYQYLINKSTNSHSIQVISSFYFNAWQEKYQFLKQIIEDLCLLQIKNENIFLYQSGLLIIKLIIQLVEEKVVELQNATKISDAEFYKSELKLLSIYRYEYLRVVQNWYQQQMDEKKKLLCNSEHLKDEFKYIERSKQFDRHFQRYLVEFCNQLNDLEYKEDRLKLQKKLLQLKLIVACDQKNDFELVQTLLSSRLQSQGNYILSFVQHLQDLRIVEEYMRELQPVIDQILNEG</sequence>
<evidence type="ECO:0000313" key="6">
    <source>
        <dbReference type="EMBL" id="CAD8176058.1"/>
    </source>
</evidence>
<dbReference type="InterPro" id="IPR000719">
    <property type="entry name" value="Prot_kinase_dom"/>
</dbReference>
<dbReference type="InterPro" id="IPR008271">
    <property type="entry name" value="Ser/Thr_kinase_AS"/>
</dbReference>
<dbReference type="Pfam" id="PF00069">
    <property type="entry name" value="Pkinase"/>
    <property type="match status" value="1"/>
</dbReference>
<dbReference type="CDD" id="cd14014">
    <property type="entry name" value="STKc_PknB_like"/>
    <property type="match status" value="1"/>
</dbReference>
<proteinExistence type="predicted"/>
<dbReference type="PROSITE" id="PS50011">
    <property type="entry name" value="PROTEIN_KINASE_DOM"/>
    <property type="match status" value="1"/>
</dbReference>
<dbReference type="PANTHER" id="PTHR24348:SF22">
    <property type="entry name" value="NON-SPECIFIC SERINE_THREONINE PROTEIN KINASE"/>
    <property type="match status" value="1"/>
</dbReference>
<dbReference type="PROSITE" id="PS00108">
    <property type="entry name" value="PROTEIN_KINASE_ST"/>
    <property type="match status" value="1"/>
</dbReference>
<dbReference type="PANTHER" id="PTHR24348">
    <property type="entry name" value="SERINE/THREONINE-PROTEIN KINASE UNC-51-RELATED"/>
    <property type="match status" value="1"/>
</dbReference>
<dbReference type="GO" id="GO:0005776">
    <property type="term" value="C:autophagosome"/>
    <property type="evidence" value="ECO:0007669"/>
    <property type="project" value="TreeGrafter"/>
</dbReference>
<name>A0A8S1VEA0_PAROT</name>